<evidence type="ECO:0000313" key="4">
    <source>
        <dbReference type="EMBL" id="BDD09991.1"/>
    </source>
</evidence>
<keyword evidence="1" id="KW-0175">Coiled coil</keyword>
<dbReference type="SUPFAM" id="SSF55781">
    <property type="entry name" value="GAF domain-like"/>
    <property type="match status" value="1"/>
</dbReference>
<dbReference type="Pfam" id="PF13426">
    <property type="entry name" value="PAS_9"/>
    <property type="match status" value="1"/>
</dbReference>
<dbReference type="InterPro" id="IPR000014">
    <property type="entry name" value="PAS"/>
</dbReference>
<evidence type="ECO:0000313" key="5">
    <source>
        <dbReference type="Proteomes" id="UP001348817"/>
    </source>
</evidence>
<dbReference type="Pfam" id="PF08448">
    <property type="entry name" value="PAS_4"/>
    <property type="match status" value="1"/>
</dbReference>
<evidence type="ECO:0000256" key="1">
    <source>
        <dbReference type="SAM" id="Coils"/>
    </source>
</evidence>
<gene>
    <name evidence="4" type="ORF">FUAX_24230</name>
</gene>
<dbReference type="Proteomes" id="UP001348817">
    <property type="component" value="Chromosome"/>
</dbReference>
<protein>
    <recommendedName>
        <fullName evidence="3">GAF domain-containing protein</fullName>
    </recommendedName>
</protein>
<organism evidence="4 5">
    <name type="scientific">Fulvitalea axinellae</name>
    <dbReference type="NCBI Taxonomy" id="1182444"/>
    <lineage>
        <taxon>Bacteria</taxon>
        <taxon>Pseudomonadati</taxon>
        <taxon>Bacteroidota</taxon>
        <taxon>Cytophagia</taxon>
        <taxon>Cytophagales</taxon>
        <taxon>Persicobacteraceae</taxon>
        <taxon>Fulvitalea</taxon>
    </lineage>
</organism>
<dbReference type="Gene3D" id="3.30.450.20">
    <property type="entry name" value="PAS domain"/>
    <property type="match status" value="2"/>
</dbReference>
<dbReference type="InterPro" id="IPR013656">
    <property type="entry name" value="PAS_4"/>
</dbReference>
<accession>A0AAU9CLV1</accession>
<keyword evidence="2" id="KW-0472">Membrane</keyword>
<dbReference type="RefSeq" id="WP_338391573.1">
    <property type="nucleotide sequence ID" value="NZ_AP025314.1"/>
</dbReference>
<dbReference type="Pfam" id="PF13185">
    <property type="entry name" value="GAF_2"/>
    <property type="match status" value="1"/>
</dbReference>
<dbReference type="SMART" id="SM00065">
    <property type="entry name" value="GAF"/>
    <property type="match status" value="1"/>
</dbReference>
<evidence type="ECO:0000256" key="2">
    <source>
        <dbReference type="SAM" id="Phobius"/>
    </source>
</evidence>
<evidence type="ECO:0000259" key="3">
    <source>
        <dbReference type="SMART" id="SM00065"/>
    </source>
</evidence>
<keyword evidence="5" id="KW-1185">Reference proteome</keyword>
<dbReference type="NCBIfam" id="TIGR00229">
    <property type="entry name" value="sensory_box"/>
    <property type="match status" value="1"/>
</dbReference>
<dbReference type="SUPFAM" id="SSF55785">
    <property type="entry name" value="PYP-like sensor domain (PAS domain)"/>
    <property type="match status" value="2"/>
</dbReference>
<sequence>MKFFKKFNSLKGFLLLNFGLVLFVATVLGAGLYYAGVTRLFDQLKESVVPMLTSERLKESEMLFGLAESTLQTVGNNPEMMAWMASDSSDLADVSAFLGRLTEERVEGDLWFGVFLANRNVFVDNAGGVYPYKPDADNLTGFSGFLNGPADKLWVVSTDDDGERHFYSDHKVFDTDGKLLGAIYWAISETNLAVAMGERDGVDVFLVDPKGKIQGSNCGVKPDTKLKDLVGEDAAFQASGQVYEAEVDGQAYGVYTEEIGQGWSLVSRLSFDSFFGVMNTGFAWLFGGAIVLFILSFLISWRFLNRLNIYIEEMFKALDHLSLGKLNKVKLTYRTKILEFRKLKEQVLSLSQGLSQIVGYAREIGAGKMDTDIKLRDENDELSDSLVQMRDSLIKLRSNEERNQWIAGGVAKFNEWLREYHQDIDKLSDVVITNLVKYLGANQGMFFVIEEDEEGVEWLELKACYAFSRKKHLNKRIKAGQGLAGQTVIEKETIFMTEIPQNYVRITSGLGESNPNSVLVVPMKMDGKVYGVVELAAFKKFEKHEVDFVEKLSEAVASTISVASINAHTSRLLEETRIQAEELRAQEEEMRQNLEELAATQEEMERAQKQVREKEYNLRSMINNTEDTILALDTEYRVTIINEALQRRMDARNWDVKVGDYLEDSLGKEAWEYWKPIYEKAMKGETYVHTLESTNDKNEAIINEATCNPIKNDRGEVIGIAVTSREIKNDGDLQKAFDERERLYSALLNNSEDLYFAINPNMELTVCNEAAVKSPFTIDAKFVRGANLYDSIPEEDKAHWESNLKVALAGERADIRMEKDKDGERYVCDLTFKPVKRQNGSVAEVAVIGKSQNLSVLS</sequence>
<dbReference type="InterPro" id="IPR029016">
    <property type="entry name" value="GAF-like_dom_sf"/>
</dbReference>
<keyword evidence="2" id="KW-1133">Transmembrane helix</keyword>
<dbReference type="AlphaFoldDB" id="A0AAU9CLV1"/>
<dbReference type="InterPro" id="IPR003018">
    <property type="entry name" value="GAF"/>
</dbReference>
<dbReference type="EMBL" id="AP025314">
    <property type="protein sequence ID" value="BDD09991.1"/>
    <property type="molecule type" value="Genomic_DNA"/>
</dbReference>
<proteinExistence type="predicted"/>
<dbReference type="Gene3D" id="3.30.450.40">
    <property type="match status" value="1"/>
</dbReference>
<keyword evidence="2" id="KW-0812">Transmembrane</keyword>
<feature type="domain" description="GAF" evidence="3">
    <location>
        <begin position="423"/>
        <end position="570"/>
    </location>
</feature>
<dbReference type="KEGG" id="fax:FUAX_24230"/>
<name>A0AAU9CLV1_9BACT</name>
<reference evidence="4 5" key="1">
    <citation type="submission" date="2021-12" db="EMBL/GenBank/DDBJ databases">
        <title>Genome sequencing of bacteria with rrn-lacking chromosome and rrn-plasmid.</title>
        <authorList>
            <person name="Anda M."/>
            <person name="Iwasaki W."/>
        </authorList>
    </citation>
    <scope>NUCLEOTIDE SEQUENCE [LARGE SCALE GENOMIC DNA]</scope>
    <source>
        <strain evidence="4 5">DSM 100852</strain>
    </source>
</reference>
<dbReference type="InterPro" id="IPR035965">
    <property type="entry name" value="PAS-like_dom_sf"/>
</dbReference>
<feature type="coiled-coil region" evidence="1">
    <location>
        <begin position="566"/>
        <end position="624"/>
    </location>
</feature>
<feature type="transmembrane region" description="Helical" evidence="2">
    <location>
        <begin position="282"/>
        <end position="304"/>
    </location>
</feature>